<dbReference type="Proteomes" id="UP000195326">
    <property type="component" value="Unassembled WGS sequence"/>
</dbReference>
<dbReference type="AlphaFoldDB" id="A0A1Y4LIE8"/>
<accession>A0A1Y4LIE8</accession>
<dbReference type="RefSeq" id="WP_087415528.1">
    <property type="nucleotide sequence ID" value="NZ_NFKL01000018.1"/>
</dbReference>
<evidence type="ECO:0000313" key="1">
    <source>
        <dbReference type="EMBL" id="OUP56494.1"/>
    </source>
</evidence>
<gene>
    <name evidence="1" type="ORF">B5F15_12265</name>
</gene>
<comment type="caution">
    <text evidence="1">The sequence shown here is derived from an EMBL/GenBank/DDBJ whole genome shotgun (WGS) entry which is preliminary data.</text>
</comment>
<reference evidence="2" key="1">
    <citation type="submission" date="2017-04" db="EMBL/GenBank/DDBJ databases">
        <title>Function of individual gut microbiota members based on whole genome sequencing of pure cultures obtained from chicken caecum.</title>
        <authorList>
            <person name="Medvecky M."/>
            <person name="Cejkova D."/>
            <person name="Polansky O."/>
            <person name="Karasova D."/>
            <person name="Kubasova T."/>
            <person name="Cizek A."/>
            <person name="Rychlik I."/>
        </authorList>
    </citation>
    <scope>NUCLEOTIDE SEQUENCE [LARGE SCALE GENOMIC DNA]</scope>
    <source>
        <strain evidence="2">An179</strain>
    </source>
</reference>
<sequence>MRIVAATTDEEMLHTIIGAQILGGTMDYRGFSNMKGFEQFRAACRTGDVQYSNLDYGFVEQTENLMLPDCAKEPQLEKAYRLLNLSDHEFNAIRNGSLESLGEDRARLILDKALSWAAQNYAGWDLYRHLRDELGMSNEEIGKTGFDLDEFYEDEAADSAEYEVEADYGKEL</sequence>
<organism evidence="1 2">
    <name type="scientific">Butyricicoccus pullicaecorum</name>
    <dbReference type="NCBI Taxonomy" id="501571"/>
    <lineage>
        <taxon>Bacteria</taxon>
        <taxon>Bacillati</taxon>
        <taxon>Bacillota</taxon>
        <taxon>Clostridia</taxon>
        <taxon>Eubacteriales</taxon>
        <taxon>Butyricicoccaceae</taxon>
        <taxon>Butyricicoccus</taxon>
    </lineage>
</organism>
<name>A0A1Y4LIE8_9FIRM</name>
<dbReference type="EMBL" id="NFKL01000018">
    <property type="protein sequence ID" value="OUP56494.1"/>
    <property type="molecule type" value="Genomic_DNA"/>
</dbReference>
<proteinExistence type="predicted"/>
<protein>
    <submittedName>
        <fullName evidence="1">Uncharacterized protein</fullName>
    </submittedName>
</protein>
<evidence type="ECO:0000313" key="2">
    <source>
        <dbReference type="Proteomes" id="UP000195326"/>
    </source>
</evidence>